<dbReference type="AlphaFoldDB" id="A0A383DJC8"/>
<gene>
    <name evidence="1" type="ORF">METZ01_LOCUS497274</name>
</gene>
<reference evidence="1" key="1">
    <citation type="submission" date="2018-05" db="EMBL/GenBank/DDBJ databases">
        <authorList>
            <person name="Lanie J.A."/>
            <person name="Ng W.-L."/>
            <person name="Kazmierczak K.M."/>
            <person name="Andrzejewski T.M."/>
            <person name="Davidsen T.M."/>
            <person name="Wayne K.J."/>
            <person name="Tettelin H."/>
            <person name="Glass J.I."/>
            <person name="Rusch D."/>
            <person name="Podicherti R."/>
            <person name="Tsui H.-C.T."/>
            <person name="Winkler M.E."/>
        </authorList>
    </citation>
    <scope>NUCLEOTIDE SEQUENCE</scope>
</reference>
<accession>A0A383DJC8</accession>
<protein>
    <recommendedName>
        <fullName evidence="2">3-keto-disaccharide hydrolase domain-containing protein</fullName>
    </recommendedName>
</protein>
<name>A0A383DJC8_9ZZZZ</name>
<feature type="non-terminal residue" evidence="1">
    <location>
        <position position="146"/>
    </location>
</feature>
<evidence type="ECO:0000313" key="1">
    <source>
        <dbReference type="EMBL" id="SVE44420.1"/>
    </source>
</evidence>
<dbReference type="Gene3D" id="2.60.120.560">
    <property type="entry name" value="Exo-inulinase, domain 1"/>
    <property type="match status" value="1"/>
</dbReference>
<evidence type="ECO:0008006" key="2">
    <source>
        <dbReference type="Google" id="ProtNLM"/>
    </source>
</evidence>
<organism evidence="1">
    <name type="scientific">marine metagenome</name>
    <dbReference type="NCBI Taxonomy" id="408172"/>
    <lineage>
        <taxon>unclassified sequences</taxon>
        <taxon>metagenomes</taxon>
        <taxon>ecological metagenomes</taxon>
    </lineage>
</organism>
<sequence length="146" mass="16612">MNATKILLATAVFSLTALGQAEESTESKLPLIFEEDFEEGRKRWEVTDEKSWTHRKVGGNHVLGINRRESDYKPKVRSPYHIAMIKGVSVADFVLTFRVKSTKDTGGHRDCCVFFNWQDAKHFYYCHLGAKPDPHSGQIMIVKDAP</sequence>
<dbReference type="EMBL" id="UINC01217704">
    <property type="protein sequence ID" value="SVE44420.1"/>
    <property type="molecule type" value="Genomic_DNA"/>
</dbReference>
<proteinExistence type="predicted"/>